<dbReference type="SUPFAM" id="SSF53067">
    <property type="entry name" value="Actin-like ATPase domain"/>
    <property type="match status" value="1"/>
</dbReference>
<dbReference type="EC" id="2.7.1.2" evidence="2"/>
<dbReference type="Proteomes" id="UP000319908">
    <property type="component" value="Unassembled WGS sequence"/>
</dbReference>
<sequence>MGIFIGVDVGGTTSTVCLGDAKGRLLEITPQFATRSDEGPAATIADIAAEIVRALGAHRRQLQDVKMVTIATPGPATSEGVLLSTPNLKHADWNNCPVRELLETKLRAEARQDPRVDATIDELAVRYLGDGQAAALGEFAVRRGDIQIRPELASKYNIQIQSPEPELNSLFMVAVGTGLGGGEVRNREAVRGSEGRAGHAGHLMLPADAFRYPHDQELQVGNAFCTVESAVSLTALTHQLGYRLELEQWKDHALHQVAGTSKDRAKKLRELAAAGDELALELFDDQATALGIALLMIQYIGDYDELVIGGGVCDMTPKMRDRYLATVKAAFFQRALNGFRSFDSITFSHCGDQASVIGAYVDALVQTGAGSCV</sequence>
<reference evidence="2 3" key="1">
    <citation type="journal article" date="2020" name="Antonie Van Leeuwenhoek">
        <title>Rhodopirellula heiligendammensis sp. nov., Rhodopirellula pilleata sp. nov., and Rhodopirellula solitaria sp. nov. isolated from natural or artificial marine surfaces in Northern Germany and California, USA, and emended description of the genus Rhodopirellula.</title>
        <authorList>
            <person name="Kallscheuer N."/>
            <person name="Wiegand S."/>
            <person name="Jogler M."/>
            <person name="Boedeker C."/>
            <person name="Peeters S.H."/>
            <person name="Rast P."/>
            <person name="Heuer A."/>
            <person name="Jetten M.S.M."/>
            <person name="Rohde M."/>
            <person name="Jogler C."/>
        </authorList>
    </citation>
    <scope>NUCLEOTIDE SEQUENCE [LARGE SCALE GENOMIC DNA]</scope>
    <source>
        <strain evidence="2 3">Poly21</strain>
    </source>
</reference>
<keyword evidence="2" id="KW-0808">Transferase</keyword>
<keyword evidence="3" id="KW-1185">Reference proteome</keyword>
<dbReference type="AlphaFoldDB" id="A0A5C6BFR7"/>
<comment type="similarity">
    <text evidence="1">Belongs to the ROK (NagC/XylR) family.</text>
</comment>
<gene>
    <name evidence="2" type="primary">glcK_4</name>
    <name evidence="2" type="ORF">Poly21_49420</name>
</gene>
<name>A0A5C6BFR7_9BACT</name>
<evidence type="ECO:0000313" key="2">
    <source>
        <dbReference type="EMBL" id="TWU11035.1"/>
    </source>
</evidence>
<dbReference type="EMBL" id="SJPU01000003">
    <property type="protein sequence ID" value="TWU11035.1"/>
    <property type="molecule type" value="Genomic_DNA"/>
</dbReference>
<dbReference type="PANTHER" id="PTHR18964">
    <property type="entry name" value="ROK (REPRESSOR, ORF, KINASE) FAMILY"/>
    <property type="match status" value="1"/>
</dbReference>
<evidence type="ECO:0000256" key="1">
    <source>
        <dbReference type="ARBA" id="ARBA00006479"/>
    </source>
</evidence>
<dbReference type="GO" id="GO:0004340">
    <property type="term" value="F:glucokinase activity"/>
    <property type="evidence" value="ECO:0007669"/>
    <property type="project" value="UniProtKB-EC"/>
</dbReference>
<proteinExistence type="inferred from homology"/>
<accession>A0A5C6BFR7</accession>
<dbReference type="InterPro" id="IPR043129">
    <property type="entry name" value="ATPase_NBD"/>
</dbReference>
<dbReference type="OrthoDB" id="241306at2"/>
<organism evidence="2 3">
    <name type="scientific">Allorhodopirellula heiligendammensis</name>
    <dbReference type="NCBI Taxonomy" id="2714739"/>
    <lineage>
        <taxon>Bacteria</taxon>
        <taxon>Pseudomonadati</taxon>
        <taxon>Planctomycetota</taxon>
        <taxon>Planctomycetia</taxon>
        <taxon>Pirellulales</taxon>
        <taxon>Pirellulaceae</taxon>
        <taxon>Allorhodopirellula</taxon>
    </lineage>
</organism>
<dbReference type="RefSeq" id="WP_146409359.1">
    <property type="nucleotide sequence ID" value="NZ_SJPU01000003.1"/>
</dbReference>
<dbReference type="InterPro" id="IPR000600">
    <property type="entry name" value="ROK"/>
</dbReference>
<comment type="caution">
    <text evidence="2">The sequence shown here is derived from an EMBL/GenBank/DDBJ whole genome shotgun (WGS) entry which is preliminary data.</text>
</comment>
<dbReference type="Pfam" id="PF00480">
    <property type="entry name" value="ROK"/>
    <property type="match status" value="2"/>
</dbReference>
<protein>
    <submittedName>
        <fullName evidence="2">Glucokinase</fullName>
        <ecNumber evidence="2">2.7.1.2</ecNumber>
    </submittedName>
</protein>
<evidence type="ECO:0000313" key="3">
    <source>
        <dbReference type="Proteomes" id="UP000319908"/>
    </source>
</evidence>
<dbReference type="PANTHER" id="PTHR18964:SF149">
    <property type="entry name" value="BIFUNCTIONAL UDP-N-ACETYLGLUCOSAMINE 2-EPIMERASE_N-ACETYLMANNOSAMINE KINASE"/>
    <property type="match status" value="1"/>
</dbReference>
<dbReference type="Gene3D" id="3.30.420.40">
    <property type="match status" value="2"/>
</dbReference>